<accession>A0A8T9MSL0</accession>
<evidence type="ECO:0000256" key="1">
    <source>
        <dbReference type="ARBA" id="ARBA00005953"/>
    </source>
</evidence>
<dbReference type="CDD" id="cd00586">
    <property type="entry name" value="4HBT"/>
    <property type="match status" value="1"/>
</dbReference>
<proteinExistence type="inferred from homology"/>
<dbReference type="GO" id="GO:0047617">
    <property type="term" value="F:fatty acyl-CoA hydrolase activity"/>
    <property type="evidence" value="ECO:0007669"/>
    <property type="project" value="TreeGrafter"/>
</dbReference>
<dbReference type="InterPro" id="IPR006684">
    <property type="entry name" value="YbgC/YbaW"/>
</dbReference>
<sequence>MRLRVMCLSLCMPTDAHRIVVGNYHLDGYGHVNNARYLEFLEAARWAWFAQHGLTAAARQTRLVVLHINIRYRRAAVLDDVLTVHSRLCEVKSRLLRLTQTVRRGSDTVAEAEVAIAPTDAAGNVVRLPDALRGVLAELLAAGDSEV</sequence>
<keyword evidence="2 3" id="KW-0378">Hydrolase</keyword>
<dbReference type="PANTHER" id="PTHR31793">
    <property type="entry name" value="4-HYDROXYBENZOYL-COA THIOESTERASE FAMILY MEMBER"/>
    <property type="match status" value="1"/>
</dbReference>
<dbReference type="InterPro" id="IPR029069">
    <property type="entry name" value="HotDog_dom_sf"/>
</dbReference>
<dbReference type="KEGG" id="ckh:LVJ77_06135"/>
<dbReference type="EC" id="3.1.2.-" evidence="3"/>
<comment type="similarity">
    <text evidence="1">Belongs to the 4-hydroxybenzoyl-CoA thioesterase family.</text>
</comment>
<dbReference type="RefSeq" id="WP_245571927.1">
    <property type="nucleotide sequence ID" value="NZ_CP091521.1"/>
</dbReference>
<organism evidence="3 4">
    <name type="scientific">Conchiformibius kuhniae</name>
    <dbReference type="NCBI Taxonomy" id="211502"/>
    <lineage>
        <taxon>Bacteria</taxon>
        <taxon>Pseudomonadati</taxon>
        <taxon>Pseudomonadota</taxon>
        <taxon>Betaproteobacteria</taxon>
        <taxon>Neisseriales</taxon>
        <taxon>Neisseriaceae</taxon>
        <taxon>Conchiformibius</taxon>
    </lineage>
</organism>
<dbReference type="AlphaFoldDB" id="A0A8T9MSL0"/>
<name>A0A8T9MSL0_9NEIS</name>
<reference evidence="3" key="1">
    <citation type="journal article" date="2022" name="Res Sq">
        <title>Evolution of multicellular longitudinally dividing oral cavity symbionts (Neisseriaceae).</title>
        <authorList>
            <person name="Nyongesa S."/>
            <person name="Weber P."/>
            <person name="Bernet E."/>
            <person name="Pullido F."/>
            <person name="Nieckarz M."/>
            <person name="Delaby M."/>
            <person name="Nieves C."/>
            <person name="Viehboeck T."/>
            <person name="Krause N."/>
            <person name="Rivera-Millot A."/>
            <person name="Nakamura A."/>
            <person name="Vischer N."/>
            <person name="VanNieuwenhze M."/>
            <person name="Brun Y."/>
            <person name="Cava F."/>
            <person name="Bulgheresi S."/>
            <person name="Veyrier F."/>
        </authorList>
    </citation>
    <scope>NUCLEOTIDE SEQUENCE</scope>
    <source>
        <strain evidence="3">17694</strain>
    </source>
</reference>
<evidence type="ECO:0000313" key="3">
    <source>
        <dbReference type="EMBL" id="UOP04064.2"/>
    </source>
</evidence>
<dbReference type="Pfam" id="PF13279">
    <property type="entry name" value="4HBT_2"/>
    <property type="match status" value="1"/>
</dbReference>
<dbReference type="PANTHER" id="PTHR31793:SF24">
    <property type="entry name" value="LONG-CHAIN ACYL-COA THIOESTERASE FADM"/>
    <property type="match status" value="1"/>
</dbReference>
<evidence type="ECO:0000256" key="2">
    <source>
        <dbReference type="ARBA" id="ARBA00022801"/>
    </source>
</evidence>
<evidence type="ECO:0000313" key="4">
    <source>
        <dbReference type="Proteomes" id="UP000831534"/>
    </source>
</evidence>
<dbReference type="Proteomes" id="UP000831534">
    <property type="component" value="Chromosome"/>
</dbReference>
<dbReference type="SUPFAM" id="SSF54637">
    <property type="entry name" value="Thioesterase/thiol ester dehydrase-isomerase"/>
    <property type="match status" value="1"/>
</dbReference>
<reference evidence="3" key="2">
    <citation type="submission" date="2024-09" db="EMBL/GenBank/DDBJ databases">
        <authorList>
            <person name="Veyrier F.J."/>
        </authorList>
    </citation>
    <scope>NUCLEOTIDE SEQUENCE</scope>
    <source>
        <strain evidence="3">17694</strain>
    </source>
</reference>
<dbReference type="Gene3D" id="3.10.129.10">
    <property type="entry name" value="Hotdog Thioesterase"/>
    <property type="match status" value="1"/>
</dbReference>
<dbReference type="EMBL" id="CP091521">
    <property type="protein sequence ID" value="UOP04064.2"/>
    <property type="molecule type" value="Genomic_DNA"/>
</dbReference>
<gene>
    <name evidence="3" type="ORF">LVJ77_06135</name>
</gene>
<dbReference type="PIRSF" id="PIRSF003230">
    <property type="entry name" value="YbgC"/>
    <property type="match status" value="1"/>
</dbReference>
<dbReference type="InterPro" id="IPR050563">
    <property type="entry name" value="4-hydroxybenzoyl-CoA_TE"/>
</dbReference>
<protein>
    <submittedName>
        <fullName evidence="3">Acyl-CoA thioesterase</fullName>
        <ecNumber evidence="3">3.1.2.-</ecNumber>
    </submittedName>
</protein>
<keyword evidence="4" id="KW-1185">Reference proteome</keyword>